<feature type="transmembrane region" description="Helical" evidence="7">
    <location>
        <begin position="120"/>
        <end position="140"/>
    </location>
</feature>
<feature type="domain" description="Major facilitator superfamily (MFS) profile" evidence="8">
    <location>
        <begin position="24"/>
        <end position="403"/>
    </location>
</feature>
<dbReference type="CDD" id="cd17324">
    <property type="entry name" value="MFS_NepI_like"/>
    <property type="match status" value="1"/>
</dbReference>
<comment type="subcellular location">
    <subcellularLocation>
        <location evidence="1">Cell membrane</location>
        <topology evidence="1">Multi-pass membrane protein</topology>
    </subcellularLocation>
</comment>
<keyword evidence="2" id="KW-1003">Cell membrane</keyword>
<feature type="transmembrane region" description="Helical" evidence="7">
    <location>
        <begin position="219"/>
        <end position="242"/>
    </location>
</feature>
<feature type="transmembrane region" description="Helical" evidence="7">
    <location>
        <begin position="24"/>
        <end position="42"/>
    </location>
</feature>
<feature type="region of interest" description="Disordered" evidence="6">
    <location>
        <begin position="1"/>
        <end position="20"/>
    </location>
</feature>
<feature type="transmembrane region" description="Helical" evidence="7">
    <location>
        <begin position="287"/>
        <end position="305"/>
    </location>
</feature>
<dbReference type="Gene3D" id="1.20.1250.20">
    <property type="entry name" value="MFS general substrate transporter like domains"/>
    <property type="match status" value="1"/>
</dbReference>
<sequence length="410" mass="42458">MTDSSTSSRTTSAPTSAAPSAGPALRALLFGNFVIGAGVMVVPGTLNDISASLDVSIPQTGLLITVGGVLIGLGAPLAAGLVAGWDRRRLLALSLLWYGVFMAASACAPSYGWLLVLRALAMMPPGIFTPQAAASVGLLVPPSQRGRAITTIFLGWSLASVLGMPLSAWIGGVMGWRWAFGLVALLALVGAAWVWRVLPDGMRPPAISRQGWAQTLRSPALMGVVAVTLFYSFSQMTLFAYFAPYHQQMMGMGAAALALLLLWFGVFGLAGNLLLSRHIDRLGPARAVTMTLVGIALTLALWPLSRAFGAPSFWLHALIALPWALCGFACNSAQQARLVQLAPALASATIALNSSAIYAGQALGAALGASLIAQGLLAHLHLYGLGLVLIGLGVSLWAGRRASTVPGAAR</sequence>
<feature type="transmembrane region" description="Helical" evidence="7">
    <location>
        <begin position="152"/>
        <end position="172"/>
    </location>
</feature>
<dbReference type="GO" id="GO:0005886">
    <property type="term" value="C:plasma membrane"/>
    <property type="evidence" value="ECO:0007669"/>
    <property type="project" value="UniProtKB-SubCell"/>
</dbReference>
<dbReference type="eggNOG" id="COG2814">
    <property type="taxonomic scope" value="Bacteria"/>
</dbReference>
<dbReference type="EMBL" id="AEGR01000060">
    <property type="protein sequence ID" value="EGI76663.1"/>
    <property type="molecule type" value="Genomic_DNA"/>
</dbReference>
<comment type="caution">
    <text evidence="9">The sequence shown here is derived from an EMBL/GenBank/DDBJ whole genome shotgun (WGS) entry which is preliminary data.</text>
</comment>
<name>F3KUB3_9BURK</name>
<feature type="transmembrane region" description="Helical" evidence="7">
    <location>
        <begin position="380"/>
        <end position="398"/>
    </location>
</feature>
<dbReference type="InterPro" id="IPR011701">
    <property type="entry name" value="MFS"/>
</dbReference>
<keyword evidence="10" id="KW-1185">Reference proteome</keyword>
<dbReference type="GO" id="GO:0022857">
    <property type="term" value="F:transmembrane transporter activity"/>
    <property type="evidence" value="ECO:0007669"/>
    <property type="project" value="InterPro"/>
</dbReference>
<feature type="transmembrane region" description="Helical" evidence="7">
    <location>
        <begin position="178"/>
        <end position="198"/>
    </location>
</feature>
<evidence type="ECO:0000259" key="8">
    <source>
        <dbReference type="PROSITE" id="PS50850"/>
    </source>
</evidence>
<dbReference type="InterPro" id="IPR050189">
    <property type="entry name" value="MFS_Efflux_Transporters"/>
</dbReference>
<evidence type="ECO:0000256" key="2">
    <source>
        <dbReference type="ARBA" id="ARBA00022475"/>
    </source>
</evidence>
<feature type="transmembrane region" description="Helical" evidence="7">
    <location>
        <begin position="311"/>
        <end position="329"/>
    </location>
</feature>
<evidence type="ECO:0000256" key="4">
    <source>
        <dbReference type="ARBA" id="ARBA00022989"/>
    </source>
</evidence>
<dbReference type="PANTHER" id="PTHR43124:SF10">
    <property type="entry name" value="PURINE EFFLUX PUMP PBUE"/>
    <property type="match status" value="1"/>
</dbReference>
<dbReference type="Proteomes" id="UP000016368">
    <property type="component" value="Unassembled WGS sequence"/>
</dbReference>
<keyword evidence="3 7" id="KW-0812">Transmembrane</keyword>
<dbReference type="InterPro" id="IPR036259">
    <property type="entry name" value="MFS_trans_sf"/>
</dbReference>
<dbReference type="PANTHER" id="PTHR43124">
    <property type="entry name" value="PURINE EFFLUX PUMP PBUE"/>
    <property type="match status" value="1"/>
</dbReference>
<dbReference type="SUPFAM" id="SSF103473">
    <property type="entry name" value="MFS general substrate transporter"/>
    <property type="match status" value="1"/>
</dbReference>
<feature type="transmembrane region" description="Helical" evidence="7">
    <location>
        <begin position="95"/>
        <end position="114"/>
    </location>
</feature>
<evidence type="ECO:0000256" key="6">
    <source>
        <dbReference type="SAM" id="MobiDB-lite"/>
    </source>
</evidence>
<keyword evidence="4 7" id="KW-1133">Transmembrane helix</keyword>
<dbReference type="InterPro" id="IPR020846">
    <property type="entry name" value="MFS_dom"/>
</dbReference>
<organism evidence="9 10">
    <name type="scientific">Hylemonella gracilis ATCC 19624</name>
    <dbReference type="NCBI Taxonomy" id="887062"/>
    <lineage>
        <taxon>Bacteria</taxon>
        <taxon>Pseudomonadati</taxon>
        <taxon>Pseudomonadota</taxon>
        <taxon>Betaproteobacteria</taxon>
        <taxon>Burkholderiales</taxon>
        <taxon>Comamonadaceae</taxon>
        <taxon>Hylemonella</taxon>
    </lineage>
</organism>
<dbReference type="OrthoDB" id="7029536at2"/>
<reference evidence="9 10" key="1">
    <citation type="journal article" date="2011" name="EMBO J.">
        <title>Structural diversity of bacterial flagellar motors.</title>
        <authorList>
            <person name="Chen S."/>
            <person name="Beeby M."/>
            <person name="Murphy G.E."/>
            <person name="Leadbetter J.R."/>
            <person name="Hendrixson D.R."/>
            <person name="Briegel A."/>
            <person name="Li Z."/>
            <person name="Shi J."/>
            <person name="Tocheva E.I."/>
            <person name="Muller A."/>
            <person name="Dobro M.J."/>
            <person name="Jensen G.J."/>
        </authorList>
    </citation>
    <scope>NUCLEOTIDE SEQUENCE [LARGE SCALE GENOMIC DNA]</scope>
    <source>
        <strain evidence="9 10">ATCC 19624</strain>
    </source>
</reference>
<evidence type="ECO:0000313" key="9">
    <source>
        <dbReference type="EMBL" id="EGI76663.1"/>
    </source>
</evidence>
<evidence type="ECO:0000313" key="10">
    <source>
        <dbReference type="Proteomes" id="UP000016368"/>
    </source>
</evidence>
<evidence type="ECO:0000256" key="3">
    <source>
        <dbReference type="ARBA" id="ARBA00022692"/>
    </source>
</evidence>
<dbReference type="AlphaFoldDB" id="F3KUB3"/>
<dbReference type="PROSITE" id="PS50850">
    <property type="entry name" value="MFS"/>
    <property type="match status" value="1"/>
</dbReference>
<evidence type="ECO:0000256" key="5">
    <source>
        <dbReference type="ARBA" id="ARBA00023136"/>
    </source>
</evidence>
<gene>
    <name evidence="9" type="ORF">HGR_10235</name>
</gene>
<protein>
    <submittedName>
        <fullName evidence="9">Putative transporter</fullName>
    </submittedName>
</protein>
<keyword evidence="5 7" id="KW-0472">Membrane</keyword>
<accession>F3KUB3</accession>
<feature type="transmembrane region" description="Helical" evidence="7">
    <location>
        <begin position="254"/>
        <end position="275"/>
    </location>
</feature>
<proteinExistence type="predicted"/>
<dbReference type="RefSeq" id="WP_006298113.1">
    <property type="nucleotide sequence ID" value="NZ_AEGR01000060.1"/>
</dbReference>
<evidence type="ECO:0000256" key="7">
    <source>
        <dbReference type="SAM" id="Phobius"/>
    </source>
</evidence>
<evidence type="ECO:0000256" key="1">
    <source>
        <dbReference type="ARBA" id="ARBA00004651"/>
    </source>
</evidence>
<feature type="transmembrane region" description="Helical" evidence="7">
    <location>
        <begin position="341"/>
        <end position="360"/>
    </location>
</feature>
<dbReference type="STRING" id="887062.HGR_10235"/>
<dbReference type="Pfam" id="PF07690">
    <property type="entry name" value="MFS_1"/>
    <property type="match status" value="1"/>
</dbReference>
<feature type="transmembrane region" description="Helical" evidence="7">
    <location>
        <begin position="62"/>
        <end position="83"/>
    </location>
</feature>